<name>A0AAP5J5M6_STREE</name>
<protein>
    <submittedName>
        <fullName evidence="1">Type I restriction endonuclease subunit S</fullName>
    </submittedName>
</protein>
<gene>
    <name evidence="1" type="ORF">RLG82_01780</name>
</gene>
<keyword evidence="1" id="KW-0255">Endonuclease</keyword>
<evidence type="ECO:0000313" key="1">
    <source>
        <dbReference type="EMBL" id="MDS8037785.1"/>
    </source>
</evidence>
<dbReference type="GO" id="GO:0004519">
    <property type="term" value="F:endonuclease activity"/>
    <property type="evidence" value="ECO:0007669"/>
    <property type="project" value="UniProtKB-KW"/>
</dbReference>
<accession>A0AAP5J5M6</accession>
<evidence type="ECO:0000313" key="2">
    <source>
        <dbReference type="Proteomes" id="UP001184693"/>
    </source>
</evidence>
<dbReference type="Proteomes" id="UP001184693">
    <property type="component" value="Unassembled WGS sequence"/>
</dbReference>
<keyword evidence="1" id="KW-0378">Hydrolase</keyword>
<comment type="caution">
    <text evidence="1">The sequence shown here is derived from an EMBL/GenBank/DDBJ whole genome shotgun (WGS) entry which is preliminary data.</text>
</comment>
<dbReference type="AlphaFoldDB" id="A0AAP5J5M6"/>
<sequence length="33" mass="3784">MKKVKLGEVATFINGYAFKPQDWSSEGKEIIRI</sequence>
<keyword evidence="1" id="KW-0540">Nuclease</keyword>
<proteinExistence type="predicted"/>
<feature type="non-terminal residue" evidence="1">
    <location>
        <position position="33"/>
    </location>
</feature>
<reference evidence="1" key="1">
    <citation type="submission" date="2023-06" db="EMBL/GenBank/DDBJ databases">
        <title>PCVPA Blantyre Malawi Pneumococcal carriage surveillance isolates.</title>
        <authorList>
            <person name="Obolski U."/>
            <person name="Swarthout T.D."/>
            <person name="Kalizang'Oma A."/>
            <person name="Mwalukomo T.S."/>
            <person name="Cave R."/>
            <person name="Brown C."/>
            <person name="Cornick J."/>
            <person name="Kamng'Ona A."/>
            <person name="Msefula J."/>
            <person name="French N."/>
            <person name="Hyderman R."/>
        </authorList>
    </citation>
    <scope>NUCLEOTIDE SEQUENCE</scope>
    <source>
        <strain evidence="1">BVY8TH</strain>
    </source>
</reference>
<dbReference type="EMBL" id="JAVPGZ010000108">
    <property type="protein sequence ID" value="MDS8037785.1"/>
    <property type="molecule type" value="Genomic_DNA"/>
</dbReference>
<organism evidence="1 2">
    <name type="scientific">Streptococcus pneumoniae</name>
    <dbReference type="NCBI Taxonomy" id="1313"/>
    <lineage>
        <taxon>Bacteria</taxon>
        <taxon>Bacillati</taxon>
        <taxon>Bacillota</taxon>
        <taxon>Bacilli</taxon>
        <taxon>Lactobacillales</taxon>
        <taxon>Streptococcaceae</taxon>
        <taxon>Streptococcus</taxon>
    </lineage>
</organism>